<dbReference type="Proteomes" id="UP001201812">
    <property type="component" value="Unassembled WGS sequence"/>
</dbReference>
<dbReference type="EMBL" id="JAKKPZ010000003">
    <property type="protein sequence ID" value="KAI1723414.1"/>
    <property type="molecule type" value="Genomic_DNA"/>
</dbReference>
<dbReference type="PROSITE" id="PS00952">
    <property type="entry name" value="ER_LUMEN_RECEPTOR_2"/>
    <property type="match status" value="1"/>
</dbReference>
<organism evidence="13 14">
    <name type="scientific">Ditylenchus destructor</name>
    <dbReference type="NCBI Taxonomy" id="166010"/>
    <lineage>
        <taxon>Eukaryota</taxon>
        <taxon>Metazoa</taxon>
        <taxon>Ecdysozoa</taxon>
        <taxon>Nematoda</taxon>
        <taxon>Chromadorea</taxon>
        <taxon>Rhabditida</taxon>
        <taxon>Tylenchina</taxon>
        <taxon>Tylenchomorpha</taxon>
        <taxon>Sphaerularioidea</taxon>
        <taxon>Anguinidae</taxon>
        <taxon>Anguininae</taxon>
        <taxon>Ditylenchus</taxon>
    </lineage>
</organism>
<proteinExistence type="inferred from homology"/>
<accession>A0AAD4RBC6</accession>
<evidence type="ECO:0000256" key="8">
    <source>
        <dbReference type="ARBA" id="ARBA00022989"/>
    </source>
</evidence>
<keyword evidence="5 11" id="KW-0256">Endoplasmic reticulum</keyword>
<dbReference type="GO" id="GO:0016192">
    <property type="term" value="P:vesicle-mediated transport"/>
    <property type="evidence" value="ECO:0007669"/>
    <property type="project" value="UniProtKB-KW"/>
</dbReference>
<keyword evidence="6" id="KW-0931">ER-Golgi transport</keyword>
<comment type="caution">
    <text evidence="11">Lacks conserved residue(s) required for the propagation of feature annotation.</text>
</comment>
<dbReference type="PROSITE" id="PS00951">
    <property type="entry name" value="ER_LUMEN_RECEPTOR_1"/>
    <property type="match status" value="1"/>
</dbReference>
<dbReference type="AlphaFoldDB" id="A0AAD4RBC6"/>
<gene>
    <name evidence="13" type="ORF">DdX_03573</name>
</gene>
<keyword evidence="7 11" id="KW-0653">Protein transport</keyword>
<dbReference type="GO" id="GO:0005789">
    <property type="term" value="C:endoplasmic reticulum membrane"/>
    <property type="evidence" value="ECO:0007669"/>
    <property type="project" value="UniProtKB-SubCell"/>
</dbReference>
<evidence type="ECO:0000256" key="2">
    <source>
        <dbReference type="ARBA" id="ARBA00010120"/>
    </source>
</evidence>
<dbReference type="InterPro" id="IPR000133">
    <property type="entry name" value="ER_ret_rcpt"/>
</dbReference>
<keyword evidence="3 11" id="KW-0813">Transport</keyword>
<evidence type="ECO:0000256" key="1">
    <source>
        <dbReference type="ARBA" id="ARBA00004477"/>
    </source>
</evidence>
<feature type="transmembrane region" description="Helical" evidence="11">
    <location>
        <begin position="364"/>
        <end position="383"/>
    </location>
</feature>
<dbReference type="InterPro" id="IPR057560">
    <property type="entry name" value="Znf_SCAND3"/>
</dbReference>
<sequence length="397" mass="45102">MVRVGSPSTSTENAQKECVSCGKPYSGSHKCHKCNKFCHAIPPCSTPHSEEGYSASVTCHHCSKEAETNSQQEAAKENQMAQADRMLQRSARQLAPLKVGSSVMVPIPEVDRGRAEFPNVKGIVMEVTAEGMHKIGTEHGVLNNLFAANCVTPCREAFLSVENVPDKTVRFKAFHLPGRVIMNAFRLVADLSHLFAVLILLYKIWKTRSCAGLSGKSQVLFALVFTCRYLDLFTTYISVYNTFMKVTFVAALYATCYLMFVKFKATCNREEDTFRVEFIVVPYNLLMFDFSLVNAQFTPMEILWTFSVYLEAVAILPQLFMLQRRGEAETITAHYLFMLGSYRALYIVNWIYRYYVESFYDPIVIVSGIVQTVLYADFFYLYLTRVIKERGKLELPI</sequence>
<evidence type="ECO:0000256" key="5">
    <source>
        <dbReference type="ARBA" id="ARBA00022824"/>
    </source>
</evidence>
<evidence type="ECO:0000256" key="10">
    <source>
        <dbReference type="ARBA" id="ARBA00023170"/>
    </source>
</evidence>
<evidence type="ECO:0000256" key="3">
    <source>
        <dbReference type="ARBA" id="ARBA00022448"/>
    </source>
</evidence>
<feature type="transmembrane region" description="Helical" evidence="11">
    <location>
        <begin position="302"/>
        <end position="322"/>
    </location>
</feature>
<keyword evidence="14" id="KW-1185">Reference proteome</keyword>
<keyword evidence="9 11" id="KW-0472">Membrane</keyword>
<protein>
    <recommendedName>
        <fullName evidence="11">ER lumen protein-retaining receptor</fullName>
    </recommendedName>
</protein>
<evidence type="ECO:0000259" key="12">
    <source>
        <dbReference type="Pfam" id="PF23663"/>
    </source>
</evidence>
<evidence type="ECO:0000256" key="4">
    <source>
        <dbReference type="ARBA" id="ARBA00022692"/>
    </source>
</evidence>
<dbReference type="Pfam" id="PF23663">
    <property type="entry name" value="Znf_SCAND3"/>
    <property type="match status" value="1"/>
</dbReference>
<feature type="transmembrane region" description="Helical" evidence="11">
    <location>
        <begin position="184"/>
        <end position="205"/>
    </location>
</feature>
<dbReference type="GO" id="GO:0015031">
    <property type="term" value="P:protein transport"/>
    <property type="evidence" value="ECO:0007669"/>
    <property type="project" value="UniProtKB-KW"/>
</dbReference>
<dbReference type="GO" id="GO:0046923">
    <property type="term" value="F:ER retention sequence binding"/>
    <property type="evidence" value="ECO:0007669"/>
    <property type="project" value="InterPro"/>
</dbReference>
<evidence type="ECO:0000256" key="6">
    <source>
        <dbReference type="ARBA" id="ARBA00022892"/>
    </source>
</evidence>
<comment type="similarity">
    <text evidence="2 11">Belongs to the ERD2 family.</text>
</comment>
<comment type="subcellular location">
    <subcellularLocation>
        <location evidence="1 11">Endoplasmic reticulum membrane</location>
        <topology evidence="1 11">Multi-pass membrane protein</topology>
    </subcellularLocation>
</comment>
<keyword evidence="10 11" id="KW-0675">Receptor</keyword>
<name>A0AAD4RBC6_9BILA</name>
<keyword evidence="4 11" id="KW-0812">Transmembrane</keyword>
<feature type="transmembrane region" description="Helical" evidence="11">
    <location>
        <begin position="243"/>
        <end position="261"/>
    </location>
</feature>
<keyword evidence="8 11" id="KW-1133">Transmembrane helix</keyword>
<dbReference type="PRINTS" id="PR00660">
    <property type="entry name" value="ERLUMENR"/>
</dbReference>
<evidence type="ECO:0000256" key="7">
    <source>
        <dbReference type="ARBA" id="ARBA00022927"/>
    </source>
</evidence>
<reference evidence="13" key="1">
    <citation type="submission" date="2022-01" db="EMBL/GenBank/DDBJ databases">
        <title>Genome Sequence Resource for Two Populations of Ditylenchus destructor, the Migratory Endoparasitic Phytonematode.</title>
        <authorList>
            <person name="Zhang H."/>
            <person name="Lin R."/>
            <person name="Xie B."/>
        </authorList>
    </citation>
    <scope>NUCLEOTIDE SEQUENCE</scope>
    <source>
        <strain evidence="13">BazhouSP</strain>
    </source>
</reference>
<evidence type="ECO:0000313" key="14">
    <source>
        <dbReference type="Proteomes" id="UP001201812"/>
    </source>
</evidence>
<feature type="domain" description="SCAN" evidence="12">
    <location>
        <begin position="26"/>
        <end position="74"/>
    </location>
</feature>
<dbReference type="Pfam" id="PF00810">
    <property type="entry name" value="ER_lumen_recept"/>
    <property type="match status" value="1"/>
</dbReference>
<evidence type="ECO:0000256" key="11">
    <source>
        <dbReference type="RuleBase" id="RU000634"/>
    </source>
</evidence>
<dbReference type="GO" id="GO:0006621">
    <property type="term" value="P:protein retention in ER lumen"/>
    <property type="evidence" value="ECO:0007669"/>
    <property type="project" value="InterPro"/>
</dbReference>
<evidence type="ECO:0000256" key="9">
    <source>
        <dbReference type="ARBA" id="ARBA00023136"/>
    </source>
</evidence>
<feature type="transmembrane region" description="Helical" evidence="11">
    <location>
        <begin position="334"/>
        <end position="352"/>
    </location>
</feature>
<comment type="caution">
    <text evidence="13">The sequence shown here is derived from an EMBL/GenBank/DDBJ whole genome shotgun (WGS) entry which is preliminary data.</text>
</comment>
<evidence type="ECO:0000313" key="13">
    <source>
        <dbReference type="EMBL" id="KAI1723414.1"/>
    </source>
</evidence>
<dbReference type="PANTHER" id="PTHR10585">
    <property type="entry name" value="ER LUMEN PROTEIN RETAINING RECEPTOR"/>
    <property type="match status" value="1"/>
</dbReference>